<dbReference type="Pfam" id="PF04977">
    <property type="entry name" value="DivIC"/>
    <property type="match status" value="1"/>
</dbReference>
<feature type="compositionally biased region" description="Pro residues" evidence="8">
    <location>
        <begin position="129"/>
        <end position="140"/>
    </location>
</feature>
<keyword evidence="5 7" id="KW-0472">Membrane</keyword>
<evidence type="ECO:0000256" key="4">
    <source>
        <dbReference type="ARBA" id="ARBA00022989"/>
    </source>
</evidence>
<dbReference type="RefSeq" id="WP_143856026.1">
    <property type="nucleotide sequence ID" value="NZ_CP041730.1"/>
</dbReference>
<keyword evidence="3 7" id="KW-0812">Transmembrane</keyword>
<evidence type="ECO:0000256" key="6">
    <source>
        <dbReference type="ARBA" id="ARBA00023306"/>
    </source>
</evidence>
<dbReference type="HAMAP" id="MF_00599">
    <property type="entry name" value="FtsB"/>
    <property type="match status" value="1"/>
</dbReference>
<feature type="topological domain" description="Periplasmic" evidence="7">
    <location>
        <begin position="22"/>
        <end position="169"/>
    </location>
</feature>
<comment type="function">
    <text evidence="7">Essential cell division protein. May link together the upstream cell division proteins, which are predominantly cytoplasmic, with the downstream cell division proteins, which are predominantly periplasmic.</text>
</comment>
<keyword evidence="2 7" id="KW-0132">Cell division</keyword>
<feature type="topological domain" description="Cytoplasmic" evidence="7">
    <location>
        <begin position="1"/>
        <end position="3"/>
    </location>
</feature>
<dbReference type="PANTHER" id="PTHR37485">
    <property type="entry name" value="CELL DIVISION PROTEIN FTSB"/>
    <property type="match status" value="1"/>
</dbReference>
<dbReference type="Proteomes" id="UP000317550">
    <property type="component" value="Chromosome"/>
</dbReference>
<evidence type="ECO:0000256" key="5">
    <source>
        <dbReference type="ARBA" id="ARBA00023136"/>
    </source>
</evidence>
<dbReference type="PANTHER" id="PTHR37485:SF1">
    <property type="entry name" value="CELL DIVISION PROTEIN FTSB"/>
    <property type="match status" value="1"/>
</dbReference>
<gene>
    <name evidence="7 9" type="primary">ftsB</name>
    <name evidence="9" type="ORF">FNU76_01320</name>
</gene>
<dbReference type="KEGG" id="cari:FNU76_01320"/>
<evidence type="ECO:0000313" key="10">
    <source>
        <dbReference type="Proteomes" id="UP000317550"/>
    </source>
</evidence>
<feature type="compositionally biased region" description="Low complexity" evidence="8">
    <location>
        <begin position="102"/>
        <end position="115"/>
    </location>
</feature>
<keyword evidence="1 7" id="KW-1003">Cell membrane</keyword>
<keyword evidence="10" id="KW-1185">Reference proteome</keyword>
<evidence type="ECO:0000256" key="7">
    <source>
        <dbReference type="HAMAP-Rule" id="MF_00599"/>
    </source>
</evidence>
<dbReference type="GO" id="GO:0043093">
    <property type="term" value="P:FtsZ-dependent cytokinesis"/>
    <property type="evidence" value="ECO:0007669"/>
    <property type="project" value="UniProtKB-UniRule"/>
</dbReference>
<feature type="compositionally biased region" description="Low complexity" evidence="8">
    <location>
        <begin position="141"/>
        <end position="162"/>
    </location>
</feature>
<dbReference type="InterPro" id="IPR007060">
    <property type="entry name" value="FtsL/DivIC"/>
</dbReference>
<keyword evidence="7" id="KW-0175">Coiled coil</keyword>
<dbReference type="GO" id="GO:0005886">
    <property type="term" value="C:plasma membrane"/>
    <property type="evidence" value="ECO:0007669"/>
    <property type="project" value="UniProtKB-SubCell"/>
</dbReference>
<evidence type="ECO:0000256" key="1">
    <source>
        <dbReference type="ARBA" id="ARBA00022475"/>
    </source>
</evidence>
<keyword evidence="7" id="KW-0997">Cell inner membrane</keyword>
<keyword evidence="6 7" id="KW-0131">Cell cycle</keyword>
<evidence type="ECO:0000256" key="3">
    <source>
        <dbReference type="ARBA" id="ARBA00022692"/>
    </source>
</evidence>
<comment type="subunit">
    <text evidence="7">Part of a complex composed of FtsB, FtsL and FtsQ.</text>
</comment>
<keyword evidence="4 7" id="KW-1133">Transmembrane helix</keyword>
<dbReference type="GO" id="GO:0030428">
    <property type="term" value="C:cell septum"/>
    <property type="evidence" value="ECO:0007669"/>
    <property type="project" value="TreeGrafter"/>
</dbReference>
<dbReference type="NCBIfam" id="NF002058">
    <property type="entry name" value="PRK00888.1"/>
    <property type="match status" value="1"/>
</dbReference>
<comment type="similarity">
    <text evidence="7">Belongs to the FtsB family.</text>
</comment>
<comment type="subcellular location">
    <subcellularLocation>
        <location evidence="7">Cell inner membrane</location>
        <topology evidence="7">Single-pass type II membrane protein</topology>
    </subcellularLocation>
    <text evidence="7">Localizes to the division septum.</text>
</comment>
<feature type="coiled-coil region" evidence="7">
    <location>
        <begin position="29"/>
        <end position="56"/>
    </location>
</feature>
<reference evidence="10" key="1">
    <citation type="submission" date="2019-07" db="EMBL/GenBank/DDBJ databases">
        <title>Chitinimonas sp. nov., isolated from Ny-Alesund, arctica soil.</title>
        <authorList>
            <person name="Xu Q."/>
            <person name="Peng F."/>
        </authorList>
    </citation>
    <scope>NUCLEOTIDE SEQUENCE [LARGE SCALE GENOMIC DNA]</scope>
    <source>
        <strain evidence="10">R3-44</strain>
    </source>
</reference>
<accession>A0A516SAC4</accession>
<proteinExistence type="inferred from homology"/>
<sequence>MRLLAVILAACIVLLQWPLWIGKGSWLKVWQIESQLADQRTQNDKLQARNGALDAEVRDLKTGTDAIEERARNELGMLRQDEVFFQILDTKPTPPAPPESTPPDSAAPSEDAPAPAERRAVAPEADPVVPKPAAPKPAAPKPVEAPAAPHEAAQPAPVAEPATSTAERP</sequence>
<dbReference type="GO" id="GO:0032153">
    <property type="term" value="C:cell division site"/>
    <property type="evidence" value="ECO:0007669"/>
    <property type="project" value="UniProtKB-UniRule"/>
</dbReference>
<feature type="compositionally biased region" description="Pro residues" evidence="8">
    <location>
        <begin position="92"/>
        <end position="101"/>
    </location>
</feature>
<organism evidence="9 10">
    <name type="scientific">Chitinimonas arctica</name>
    <dbReference type="NCBI Taxonomy" id="2594795"/>
    <lineage>
        <taxon>Bacteria</taxon>
        <taxon>Pseudomonadati</taxon>
        <taxon>Pseudomonadota</taxon>
        <taxon>Betaproteobacteria</taxon>
        <taxon>Neisseriales</taxon>
        <taxon>Chitinibacteraceae</taxon>
        <taxon>Chitinimonas</taxon>
    </lineage>
</organism>
<dbReference type="AlphaFoldDB" id="A0A516SAC4"/>
<feature type="region of interest" description="Disordered" evidence="8">
    <location>
        <begin position="86"/>
        <end position="169"/>
    </location>
</feature>
<evidence type="ECO:0000313" key="9">
    <source>
        <dbReference type="EMBL" id="QDQ25101.1"/>
    </source>
</evidence>
<dbReference type="EMBL" id="CP041730">
    <property type="protein sequence ID" value="QDQ25101.1"/>
    <property type="molecule type" value="Genomic_DNA"/>
</dbReference>
<protein>
    <recommendedName>
        <fullName evidence="7">Cell division protein FtsB</fullName>
    </recommendedName>
</protein>
<dbReference type="InterPro" id="IPR023081">
    <property type="entry name" value="Cell_div_FtsB"/>
</dbReference>
<evidence type="ECO:0000256" key="8">
    <source>
        <dbReference type="SAM" id="MobiDB-lite"/>
    </source>
</evidence>
<name>A0A516SAC4_9NEIS</name>
<dbReference type="OrthoDB" id="7061211at2"/>
<evidence type="ECO:0000256" key="2">
    <source>
        <dbReference type="ARBA" id="ARBA00022618"/>
    </source>
</evidence>